<comment type="similarity">
    <text evidence="2">Belongs to the NRDE2 family.</text>
</comment>
<reference evidence="5 7" key="1">
    <citation type="journal article" date="2012" name="Nature">
        <title>Algal genomes reveal evolutionary mosaicism and the fate of nucleomorphs.</title>
        <authorList>
            <consortium name="DOE Joint Genome Institute"/>
            <person name="Curtis B.A."/>
            <person name="Tanifuji G."/>
            <person name="Burki F."/>
            <person name="Gruber A."/>
            <person name="Irimia M."/>
            <person name="Maruyama S."/>
            <person name="Arias M.C."/>
            <person name="Ball S.G."/>
            <person name="Gile G.H."/>
            <person name="Hirakawa Y."/>
            <person name="Hopkins J.F."/>
            <person name="Kuo A."/>
            <person name="Rensing S.A."/>
            <person name="Schmutz J."/>
            <person name="Symeonidi A."/>
            <person name="Elias M."/>
            <person name="Eveleigh R.J."/>
            <person name="Herman E.K."/>
            <person name="Klute M.J."/>
            <person name="Nakayama T."/>
            <person name="Obornik M."/>
            <person name="Reyes-Prieto A."/>
            <person name="Armbrust E.V."/>
            <person name="Aves S.J."/>
            <person name="Beiko R.G."/>
            <person name="Coutinho P."/>
            <person name="Dacks J.B."/>
            <person name="Durnford D.G."/>
            <person name="Fast N.M."/>
            <person name="Green B.R."/>
            <person name="Grisdale C.J."/>
            <person name="Hempel F."/>
            <person name="Henrissat B."/>
            <person name="Hoppner M.P."/>
            <person name="Ishida K."/>
            <person name="Kim E."/>
            <person name="Koreny L."/>
            <person name="Kroth P.G."/>
            <person name="Liu Y."/>
            <person name="Malik S.B."/>
            <person name="Maier U.G."/>
            <person name="McRose D."/>
            <person name="Mock T."/>
            <person name="Neilson J.A."/>
            <person name="Onodera N.T."/>
            <person name="Poole A.M."/>
            <person name="Pritham E.J."/>
            <person name="Richards T.A."/>
            <person name="Rocap G."/>
            <person name="Roy S.W."/>
            <person name="Sarai C."/>
            <person name="Schaack S."/>
            <person name="Shirato S."/>
            <person name="Slamovits C.H."/>
            <person name="Spencer D.F."/>
            <person name="Suzuki S."/>
            <person name="Worden A.Z."/>
            <person name="Zauner S."/>
            <person name="Barry K."/>
            <person name="Bell C."/>
            <person name="Bharti A.K."/>
            <person name="Crow J.A."/>
            <person name="Grimwood J."/>
            <person name="Kramer R."/>
            <person name="Lindquist E."/>
            <person name="Lucas S."/>
            <person name="Salamov A."/>
            <person name="McFadden G.I."/>
            <person name="Lane C.E."/>
            <person name="Keeling P.J."/>
            <person name="Gray M.W."/>
            <person name="Grigoriev I.V."/>
            <person name="Archibald J.M."/>
        </authorList>
    </citation>
    <scope>NUCLEOTIDE SEQUENCE</scope>
    <source>
        <strain evidence="5 7">CCMP2712</strain>
    </source>
</reference>
<dbReference type="EnsemblProtists" id="EKX53588">
    <property type="protein sequence ID" value="EKX53588"/>
    <property type="gene ID" value="GUITHDRAFT_132694"/>
</dbReference>
<dbReference type="InterPro" id="IPR013633">
    <property type="entry name" value="NRDE-2"/>
</dbReference>
<dbReference type="GeneID" id="17310577"/>
<evidence type="ECO:0000256" key="3">
    <source>
        <dbReference type="ARBA" id="ARBA00023242"/>
    </source>
</evidence>
<dbReference type="OrthoDB" id="297219at2759"/>
<dbReference type="PaxDb" id="55529-EKX53588"/>
<dbReference type="GO" id="GO:0006396">
    <property type="term" value="P:RNA processing"/>
    <property type="evidence" value="ECO:0007669"/>
    <property type="project" value="InterPro"/>
</dbReference>
<sequence>MAQAEGKQQTNILKATENLRSHEFMDEDLRESTFGGRLSPLENKRDEKREEQRRKVFRLELSSDSESDSKSRHKKKSKHKSSKSSKRSREKHRSREEEEVRKPKREKIEEVSNYSKISLADLWRKNQVMTMFFDRIGDKANLEYGHPFKLDVPMYRIQRFWAGNGFMKRRTAIVSMLGLPSMGLKGDARGTWRYVRAQQILRLQSTQIKLLKLTAQKDENSQPLKRQNEFISIVDSKSAELSAGESLEDALARRTKEFNVSTRERPNDIQNWLAFVNLQDEFFKLYNRKNQMAITEKKVAILIRALKENPKNEELLVKYLETIQGQLEPEKVQSLWEAVVAKHSNKPNLWRAYLMHRREILETEESMISLLEQLFEFERHAGFEERGLALLQALVEFNCFCPAKFARDESEARRFFQMFWRSEAPRIGEDNAGGFDQWVQQQQQQQQQPQQKETSSAWGEIFTTQSTGQEEEEAEGEGRDLQLPHQESGTEELGANKEDMEEERNGEDRKTGSDSDDKSSEGDSEDASEAESWEGEDVQFCEICTRIKAIVSCVECGNEIHRQTISKHSVMIDMEMEMEMQMMVLPISAKIIQQQQTEEDRARMVQEENEKVQRWFETWVEEEDNRSYAQWQPLKPNKDPEDYELDPDRALLYEDVEPVLFRLLLPRSRAALVKLLMRALRVPLPARCSTQHPVSFTRMYISEEACCPKFAPSSAAEALEGERRNLCSCVNLHGGASDFHNLLHDMRAGAGFLTELVSSYSSLPAQRVESWNPSLFVREGTLRQLGGSWGGEKDLLAAMQIAGNPNSDMAGWPILCKTLLDLELGLGHWGGSKAVDKSTEAAALVILTCVTDPSSSSLLLSPPPNGLTRPNPIALVKTRKAFDALFEEVKAKAEQAPQEGHGPVVDVIGLAILQSAVWFEYFASGVQSAMATFEKQVSIIFTVVNVSSVQHGFSKIADTRAKEGASWAEEECYMGMFSLLMFHSKHFALPPGDMRRFLQRALAKYPCNGIFFRAFVMLEERFGLSHTVRAHWEKTWDTSAEKDPSIPGPPPSIVLEMISFEIRRGCAQRARGVLERALQRAETKHIPLLWRAYMDLEVDNGRPDAAKRVFYRAINGCPGSKAVWLYAFRNEQIRKQFNKTELGEINQMLTSKGLRIRTLLEEVFPDDVLDSLKLKK</sequence>
<dbReference type="Proteomes" id="UP000011087">
    <property type="component" value="Unassembled WGS sequence"/>
</dbReference>
<feature type="compositionally biased region" description="Basic and acidic residues" evidence="4">
    <location>
        <begin position="506"/>
        <end position="521"/>
    </location>
</feature>
<dbReference type="AlphaFoldDB" id="L1JZP0"/>
<accession>L1JZP0</accession>
<feature type="compositionally biased region" description="Basic and acidic residues" evidence="4">
    <location>
        <begin position="93"/>
        <end position="107"/>
    </location>
</feature>
<dbReference type="PANTHER" id="PTHR13471">
    <property type="entry name" value="TETRATRICOPEPTIDE-LIKE HELICAL"/>
    <property type="match status" value="1"/>
</dbReference>
<feature type="region of interest" description="Disordered" evidence="4">
    <location>
        <begin position="1"/>
        <end position="107"/>
    </location>
</feature>
<comment type="subcellular location">
    <subcellularLocation>
        <location evidence="1">Nucleus</location>
    </subcellularLocation>
</comment>
<dbReference type="GO" id="GO:0071013">
    <property type="term" value="C:catalytic step 2 spliceosome"/>
    <property type="evidence" value="ECO:0007669"/>
    <property type="project" value="TreeGrafter"/>
</dbReference>
<feature type="compositionally biased region" description="Basic and acidic residues" evidence="4">
    <location>
        <begin position="42"/>
        <end position="58"/>
    </location>
</feature>
<dbReference type="eggNOG" id="KOG1972">
    <property type="taxonomic scope" value="Eukaryota"/>
</dbReference>
<dbReference type="PANTHER" id="PTHR13471:SF0">
    <property type="entry name" value="NUCLEAR EXOSOME REGULATOR NRDE2"/>
    <property type="match status" value="1"/>
</dbReference>
<dbReference type="SUPFAM" id="SSF48452">
    <property type="entry name" value="TPR-like"/>
    <property type="match status" value="1"/>
</dbReference>
<name>L1JZP0_GUITC</name>
<reference evidence="7" key="2">
    <citation type="submission" date="2012-11" db="EMBL/GenBank/DDBJ databases">
        <authorList>
            <person name="Kuo A."/>
            <person name="Curtis B.A."/>
            <person name="Tanifuji G."/>
            <person name="Burki F."/>
            <person name="Gruber A."/>
            <person name="Irimia M."/>
            <person name="Maruyama S."/>
            <person name="Arias M.C."/>
            <person name="Ball S.G."/>
            <person name="Gile G.H."/>
            <person name="Hirakawa Y."/>
            <person name="Hopkins J.F."/>
            <person name="Rensing S.A."/>
            <person name="Schmutz J."/>
            <person name="Symeonidi A."/>
            <person name="Elias M."/>
            <person name="Eveleigh R.J."/>
            <person name="Herman E.K."/>
            <person name="Klute M.J."/>
            <person name="Nakayama T."/>
            <person name="Obornik M."/>
            <person name="Reyes-Prieto A."/>
            <person name="Armbrust E.V."/>
            <person name="Aves S.J."/>
            <person name="Beiko R.G."/>
            <person name="Coutinho P."/>
            <person name="Dacks J.B."/>
            <person name="Durnford D.G."/>
            <person name="Fast N.M."/>
            <person name="Green B.R."/>
            <person name="Grisdale C."/>
            <person name="Hempe F."/>
            <person name="Henrissat B."/>
            <person name="Hoppner M.P."/>
            <person name="Ishida K.-I."/>
            <person name="Kim E."/>
            <person name="Koreny L."/>
            <person name="Kroth P.G."/>
            <person name="Liu Y."/>
            <person name="Malik S.-B."/>
            <person name="Maier U.G."/>
            <person name="McRose D."/>
            <person name="Mock T."/>
            <person name="Neilson J.A."/>
            <person name="Onodera N.T."/>
            <person name="Poole A.M."/>
            <person name="Pritham E.J."/>
            <person name="Richards T.A."/>
            <person name="Rocap G."/>
            <person name="Roy S.W."/>
            <person name="Sarai C."/>
            <person name="Schaack S."/>
            <person name="Shirato S."/>
            <person name="Slamovits C.H."/>
            <person name="Spencer D.F."/>
            <person name="Suzuki S."/>
            <person name="Worden A.Z."/>
            <person name="Zauner S."/>
            <person name="Barry K."/>
            <person name="Bell C."/>
            <person name="Bharti A.K."/>
            <person name="Crow J.A."/>
            <person name="Grimwood J."/>
            <person name="Kramer R."/>
            <person name="Lindquist E."/>
            <person name="Lucas S."/>
            <person name="Salamov A."/>
            <person name="McFadden G.I."/>
            <person name="Lane C.E."/>
            <person name="Keeling P.J."/>
            <person name="Gray M.W."/>
            <person name="Grigoriev I.V."/>
            <person name="Archibald J.M."/>
        </authorList>
    </citation>
    <scope>NUCLEOTIDE SEQUENCE</scope>
    <source>
        <strain evidence="7">CCMP2712</strain>
    </source>
</reference>
<evidence type="ECO:0008006" key="8">
    <source>
        <dbReference type="Google" id="ProtNLM"/>
    </source>
</evidence>
<dbReference type="KEGG" id="gtt:GUITHDRAFT_132694"/>
<dbReference type="Gene3D" id="1.25.40.10">
    <property type="entry name" value="Tetratricopeptide repeat domain"/>
    <property type="match status" value="2"/>
</dbReference>
<dbReference type="HOGENOM" id="CLU_008122_0_0_1"/>
<feature type="compositionally biased region" description="Acidic residues" evidence="4">
    <location>
        <begin position="522"/>
        <end position="534"/>
    </location>
</feature>
<dbReference type="STRING" id="905079.L1JZP0"/>
<gene>
    <name evidence="5" type="ORF">GUITHDRAFT_132694</name>
</gene>
<dbReference type="Pfam" id="PF08424">
    <property type="entry name" value="NRDE-2"/>
    <property type="match status" value="2"/>
</dbReference>
<dbReference type="Pfam" id="PF13428">
    <property type="entry name" value="TPR_14"/>
    <property type="match status" value="1"/>
</dbReference>
<reference evidence="6" key="3">
    <citation type="submission" date="2016-03" db="UniProtKB">
        <authorList>
            <consortium name="EnsemblProtists"/>
        </authorList>
    </citation>
    <scope>IDENTIFICATION</scope>
</reference>
<evidence type="ECO:0000313" key="7">
    <source>
        <dbReference type="Proteomes" id="UP000011087"/>
    </source>
</evidence>
<dbReference type="InterPro" id="IPR011990">
    <property type="entry name" value="TPR-like_helical_dom_sf"/>
</dbReference>
<feature type="compositionally biased region" description="Basic residues" evidence="4">
    <location>
        <begin position="71"/>
        <end position="92"/>
    </location>
</feature>
<evidence type="ECO:0000256" key="4">
    <source>
        <dbReference type="SAM" id="MobiDB-lite"/>
    </source>
</evidence>
<dbReference type="InterPro" id="IPR003107">
    <property type="entry name" value="HAT"/>
</dbReference>
<dbReference type="GO" id="GO:0031048">
    <property type="term" value="P:regulatory ncRNA-mediated heterochromatin formation"/>
    <property type="evidence" value="ECO:0007669"/>
    <property type="project" value="TreeGrafter"/>
</dbReference>
<evidence type="ECO:0000256" key="2">
    <source>
        <dbReference type="ARBA" id="ARBA00009265"/>
    </source>
</evidence>
<dbReference type="RefSeq" id="XP_005840568.1">
    <property type="nucleotide sequence ID" value="XM_005840511.1"/>
</dbReference>
<feature type="region of interest" description="Disordered" evidence="4">
    <location>
        <begin position="465"/>
        <end position="534"/>
    </location>
</feature>
<protein>
    <recommendedName>
        <fullName evidence="8">Suppressor of forked domain-containing protein</fullName>
    </recommendedName>
</protein>
<dbReference type="GO" id="GO:1902369">
    <property type="term" value="P:negative regulation of RNA catabolic process"/>
    <property type="evidence" value="ECO:0007669"/>
    <property type="project" value="TreeGrafter"/>
</dbReference>
<evidence type="ECO:0000313" key="6">
    <source>
        <dbReference type="EnsemblProtists" id="EKX53588"/>
    </source>
</evidence>
<feature type="compositionally biased region" description="Polar residues" evidence="4">
    <location>
        <begin position="1"/>
        <end position="13"/>
    </location>
</feature>
<keyword evidence="3" id="KW-0539">Nucleus</keyword>
<evidence type="ECO:0000313" key="5">
    <source>
        <dbReference type="EMBL" id="EKX53588.1"/>
    </source>
</evidence>
<evidence type="ECO:0000256" key="1">
    <source>
        <dbReference type="ARBA" id="ARBA00004123"/>
    </source>
</evidence>
<dbReference type="SMART" id="SM00386">
    <property type="entry name" value="HAT"/>
    <property type="match status" value="4"/>
</dbReference>
<dbReference type="EMBL" id="JH992969">
    <property type="protein sequence ID" value="EKX53588.1"/>
    <property type="molecule type" value="Genomic_DNA"/>
</dbReference>
<proteinExistence type="inferred from homology"/>
<dbReference type="OMA" id="AYRNNTE"/>
<keyword evidence="7" id="KW-1185">Reference proteome</keyword>
<organism evidence="5">
    <name type="scientific">Guillardia theta (strain CCMP2712)</name>
    <name type="common">Cryptophyte</name>
    <dbReference type="NCBI Taxonomy" id="905079"/>
    <lineage>
        <taxon>Eukaryota</taxon>
        <taxon>Cryptophyceae</taxon>
        <taxon>Pyrenomonadales</taxon>
        <taxon>Geminigeraceae</taxon>
        <taxon>Guillardia</taxon>
    </lineage>
</organism>